<keyword evidence="12" id="KW-1185">Reference proteome</keyword>
<evidence type="ECO:0000256" key="4">
    <source>
        <dbReference type="ARBA" id="ARBA00022723"/>
    </source>
</evidence>
<dbReference type="Gene3D" id="1.10.630.10">
    <property type="entry name" value="Cytochrome P450"/>
    <property type="match status" value="1"/>
</dbReference>
<feature type="transmembrane region" description="Helical" evidence="10">
    <location>
        <begin position="12"/>
        <end position="34"/>
    </location>
</feature>
<evidence type="ECO:0000256" key="7">
    <source>
        <dbReference type="ARBA" id="ARBA00023033"/>
    </source>
</evidence>
<evidence type="ECO:0000256" key="9">
    <source>
        <dbReference type="RuleBase" id="RU000461"/>
    </source>
</evidence>
<dbReference type="AlphaFoldDB" id="A0AAV9N329"/>
<dbReference type="PRINTS" id="PR00385">
    <property type="entry name" value="P450"/>
</dbReference>
<dbReference type="GO" id="GO:0004497">
    <property type="term" value="F:monooxygenase activity"/>
    <property type="evidence" value="ECO:0007669"/>
    <property type="project" value="UniProtKB-KW"/>
</dbReference>
<keyword evidence="7 9" id="KW-0503">Monooxygenase</keyword>
<comment type="cofactor">
    <cofactor evidence="1 8">
        <name>heme</name>
        <dbReference type="ChEBI" id="CHEBI:30413"/>
    </cofactor>
</comment>
<name>A0AAV9N329_9EURO</name>
<dbReference type="EMBL" id="JAVRRD010000021">
    <property type="protein sequence ID" value="KAK5048616.1"/>
    <property type="molecule type" value="Genomic_DNA"/>
</dbReference>
<accession>A0AAV9N329</accession>
<evidence type="ECO:0000256" key="10">
    <source>
        <dbReference type="SAM" id="Phobius"/>
    </source>
</evidence>
<dbReference type="GO" id="GO:0016705">
    <property type="term" value="F:oxidoreductase activity, acting on paired donors, with incorporation or reduction of molecular oxygen"/>
    <property type="evidence" value="ECO:0007669"/>
    <property type="project" value="InterPro"/>
</dbReference>
<feature type="binding site" description="axial binding residue" evidence="8">
    <location>
        <position position="448"/>
    </location>
    <ligand>
        <name>heme</name>
        <dbReference type="ChEBI" id="CHEBI:30413"/>
    </ligand>
    <ligandPart>
        <name>Fe</name>
        <dbReference type="ChEBI" id="CHEBI:18248"/>
    </ligandPart>
</feature>
<dbReference type="RefSeq" id="XP_064703975.1">
    <property type="nucleotide sequence ID" value="XM_064849272.1"/>
</dbReference>
<dbReference type="Proteomes" id="UP001358417">
    <property type="component" value="Unassembled WGS sequence"/>
</dbReference>
<evidence type="ECO:0000313" key="12">
    <source>
        <dbReference type="Proteomes" id="UP001358417"/>
    </source>
</evidence>
<dbReference type="InterPro" id="IPR002401">
    <property type="entry name" value="Cyt_P450_E_grp-I"/>
</dbReference>
<dbReference type="PANTHER" id="PTHR24305:SF210">
    <property type="entry name" value="CYTOCHROME P450 MONOOXYGENASE ASQL-RELATED"/>
    <property type="match status" value="1"/>
</dbReference>
<keyword evidence="4 8" id="KW-0479">Metal-binding</keyword>
<dbReference type="InterPro" id="IPR001128">
    <property type="entry name" value="Cyt_P450"/>
</dbReference>
<dbReference type="GO" id="GO:0005506">
    <property type="term" value="F:iron ion binding"/>
    <property type="evidence" value="ECO:0007669"/>
    <property type="project" value="InterPro"/>
</dbReference>
<keyword evidence="10" id="KW-0472">Membrane</keyword>
<evidence type="ECO:0000256" key="3">
    <source>
        <dbReference type="ARBA" id="ARBA00022617"/>
    </source>
</evidence>
<evidence type="ECO:0000256" key="8">
    <source>
        <dbReference type="PIRSR" id="PIRSR602401-1"/>
    </source>
</evidence>
<dbReference type="SUPFAM" id="SSF48264">
    <property type="entry name" value="Cytochrome P450"/>
    <property type="match status" value="1"/>
</dbReference>
<dbReference type="GO" id="GO:0020037">
    <property type="term" value="F:heme binding"/>
    <property type="evidence" value="ECO:0007669"/>
    <property type="project" value="InterPro"/>
</dbReference>
<dbReference type="PANTHER" id="PTHR24305">
    <property type="entry name" value="CYTOCHROME P450"/>
    <property type="match status" value="1"/>
</dbReference>
<keyword evidence="10" id="KW-1133">Transmembrane helix</keyword>
<dbReference type="FunFam" id="1.10.630.10:FF:000047">
    <property type="entry name" value="Cytochrome P450 monooxygenase"/>
    <property type="match status" value="1"/>
</dbReference>
<evidence type="ECO:0000256" key="2">
    <source>
        <dbReference type="ARBA" id="ARBA00010617"/>
    </source>
</evidence>
<sequence>MLFPWQSTLFEFSAQLTAGFVLAILVLIGGISIYNLGIHPLAAIPGPKFYALSDLPHIRDLASGRWPFILQKFHEQYGPVVRFGPNDVSFISPEAWKDIYGFRTATKKLFPKDLRLYRGTLTKSTNILIANDADHSRMRRLLAHAFSEKALRSQEGIMEMYVSKLIFALRDRSGKNVDGAVVDISKWYNFLTFDVLGDLAFGESFGCLDGGEYHPWVQIIFSGFKLSSYIQAIRRHPYTLGVLGFFLPHELIRRATDHQKMSFEKAKIRAERGPGDHPDFMSYILRHTDEHQMTPDEIGENANILIVAGSETTATLLSGVTFWLLKNPAVYQKLVKEVRESFQNEGDITLQSVAQLPYLLAALKEGLRMYPPIPSGLPRLVPDGGAFIDGNFLAEKTSVSVSHWATYRSSSNFTLPDLFIPERWLDDPRFANDRPDALQPFSYGPRNCLGINLAYAEMRLALTRILYNFDLQLHHDSLSWNEQDIYVFWHKGALNVKLTNRPT</sequence>
<gene>
    <name evidence="11" type="ORF">LTR84_005707</name>
</gene>
<dbReference type="CDD" id="cd11058">
    <property type="entry name" value="CYP60B-like"/>
    <property type="match status" value="1"/>
</dbReference>
<keyword evidence="10" id="KW-0812">Transmembrane</keyword>
<dbReference type="PROSITE" id="PS00086">
    <property type="entry name" value="CYTOCHROME_P450"/>
    <property type="match status" value="1"/>
</dbReference>
<comment type="similarity">
    <text evidence="2 9">Belongs to the cytochrome P450 family.</text>
</comment>
<organism evidence="11 12">
    <name type="scientific">Exophiala bonariae</name>
    <dbReference type="NCBI Taxonomy" id="1690606"/>
    <lineage>
        <taxon>Eukaryota</taxon>
        <taxon>Fungi</taxon>
        <taxon>Dikarya</taxon>
        <taxon>Ascomycota</taxon>
        <taxon>Pezizomycotina</taxon>
        <taxon>Eurotiomycetes</taxon>
        <taxon>Chaetothyriomycetidae</taxon>
        <taxon>Chaetothyriales</taxon>
        <taxon>Herpotrichiellaceae</taxon>
        <taxon>Exophiala</taxon>
    </lineage>
</organism>
<proteinExistence type="inferred from homology"/>
<dbReference type="Pfam" id="PF00067">
    <property type="entry name" value="p450"/>
    <property type="match status" value="1"/>
</dbReference>
<keyword evidence="3 8" id="KW-0349">Heme</keyword>
<dbReference type="GO" id="GO:0009403">
    <property type="term" value="P:toxin biosynthetic process"/>
    <property type="evidence" value="ECO:0007669"/>
    <property type="project" value="UniProtKB-ARBA"/>
</dbReference>
<keyword evidence="5 9" id="KW-0560">Oxidoreductase</keyword>
<dbReference type="InterPro" id="IPR036396">
    <property type="entry name" value="Cyt_P450_sf"/>
</dbReference>
<evidence type="ECO:0000256" key="1">
    <source>
        <dbReference type="ARBA" id="ARBA00001971"/>
    </source>
</evidence>
<evidence type="ECO:0000256" key="6">
    <source>
        <dbReference type="ARBA" id="ARBA00023004"/>
    </source>
</evidence>
<comment type="caution">
    <text evidence="11">The sequence shown here is derived from an EMBL/GenBank/DDBJ whole genome shotgun (WGS) entry which is preliminary data.</text>
</comment>
<dbReference type="InterPro" id="IPR017972">
    <property type="entry name" value="Cyt_P450_CS"/>
</dbReference>
<reference evidence="11 12" key="1">
    <citation type="submission" date="2023-08" db="EMBL/GenBank/DDBJ databases">
        <title>Black Yeasts Isolated from many extreme environments.</title>
        <authorList>
            <person name="Coleine C."/>
            <person name="Stajich J.E."/>
            <person name="Selbmann L."/>
        </authorList>
    </citation>
    <scope>NUCLEOTIDE SEQUENCE [LARGE SCALE GENOMIC DNA]</scope>
    <source>
        <strain evidence="11 12">CCFEE 5792</strain>
    </source>
</reference>
<dbReference type="PRINTS" id="PR00463">
    <property type="entry name" value="EP450I"/>
</dbReference>
<protein>
    <submittedName>
        <fullName evidence="11">Uncharacterized protein</fullName>
    </submittedName>
</protein>
<keyword evidence="6 8" id="KW-0408">Iron</keyword>
<dbReference type="InterPro" id="IPR050121">
    <property type="entry name" value="Cytochrome_P450_monoxygenase"/>
</dbReference>
<evidence type="ECO:0000313" key="11">
    <source>
        <dbReference type="EMBL" id="KAK5048616.1"/>
    </source>
</evidence>
<dbReference type="GeneID" id="89973882"/>
<evidence type="ECO:0000256" key="5">
    <source>
        <dbReference type="ARBA" id="ARBA00023002"/>
    </source>
</evidence>